<dbReference type="Proteomes" id="UP000324646">
    <property type="component" value="Chromosome"/>
</dbReference>
<keyword evidence="5" id="KW-1185">Reference proteome</keyword>
<evidence type="ECO:0000259" key="3">
    <source>
        <dbReference type="Pfam" id="PF20769"/>
    </source>
</evidence>
<feature type="domain" description="PepSY" evidence="1">
    <location>
        <begin position="391"/>
        <end position="433"/>
    </location>
</feature>
<dbReference type="OrthoDB" id="2372097at2"/>
<dbReference type="KEGG" id="crs:FQB35_10140"/>
<dbReference type="RefSeq" id="WP_148809810.1">
    <property type="nucleotide sequence ID" value="NZ_CP042243.1"/>
</dbReference>
<dbReference type="InterPro" id="IPR025711">
    <property type="entry name" value="PepSY"/>
</dbReference>
<organism evidence="4 5">
    <name type="scientific">Crassaminicella thermophila</name>
    <dbReference type="NCBI Taxonomy" id="2599308"/>
    <lineage>
        <taxon>Bacteria</taxon>
        <taxon>Bacillati</taxon>
        <taxon>Bacillota</taxon>
        <taxon>Clostridia</taxon>
        <taxon>Eubacteriales</taxon>
        <taxon>Clostridiaceae</taxon>
        <taxon>Crassaminicella</taxon>
    </lineage>
</organism>
<dbReference type="GO" id="GO:0009847">
    <property type="term" value="P:spore germination"/>
    <property type="evidence" value="ECO:0007669"/>
    <property type="project" value="InterPro"/>
</dbReference>
<dbReference type="InterPro" id="IPR048402">
    <property type="entry name" value="YpeB_N"/>
</dbReference>
<name>A0A5C0SI88_CRATE</name>
<accession>A0A5C0SI88</accession>
<dbReference type="Pfam" id="PF14620">
    <property type="entry name" value="YPEB_PepSY1-2"/>
    <property type="match status" value="1"/>
</dbReference>
<reference evidence="4 5" key="1">
    <citation type="submission" date="2019-07" db="EMBL/GenBank/DDBJ databases">
        <title>Complete genome of Crassaminicella thermophila SY095.</title>
        <authorList>
            <person name="Li X."/>
        </authorList>
    </citation>
    <scope>NUCLEOTIDE SEQUENCE [LARGE SCALE GENOMIC DNA]</scope>
    <source>
        <strain evidence="4 5">SY095</strain>
    </source>
</reference>
<evidence type="ECO:0000313" key="4">
    <source>
        <dbReference type="EMBL" id="QEK12659.1"/>
    </source>
</evidence>
<dbReference type="EMBL" id="CP042243">
    <property type="protein sequence ID" value="QEK12659.1"/>
    <property type="molecule type" value="Genomic_DNA"/>
</dbReference>
<evidence type="ECO:0000259" key="2">
    <source>
        <dbReference type="Pfam" id="PF14620"/>
    </source>
</evidence>
<feature type="domain" description="Sporulation protein YpeB PepSY1 and PepSY2" evidence="2">
    <location>
        <begin position="179"/>
        <end position="369"/>
    </location>
</feature>
<evidence type="ECO:0000313" key="5">
    <source>
        <dbReference type="Proteomes" id="UP000324646"/>
    </source>
</evidence>
<dbReference type="InterPro" id="IPR014239">
    <property type="entry name" value="YpeB_PepSY1-2"/>
</dbReference>
<proteinExistence type="predicted"/>
<evidence type="ECO:0000259" key="1">
    <source>
        <dbReference type="Pfam" id="PF03413"/>
    </source>
</evidence>
<dbReference type="Pfam" id="PF03413">
    <property type="entry name" value="PepSY"/>
    <property type="match status" value="1"/>
</dbReference>
<dbReference type="Pfam" id="PF20769">
    <property type="entry name" value="YPEB_N"/>
    <property type="match status" value="1"/>
</dbReference>
<dbReference type="NCBIfam" id="TIGR02889">
    <property type="entry name" value="spore_YpeB"/>
    <property type="match status" value="1"/>
</dbReference>
<feature type="domain" description="Sporulation protein YpeB N-terminal" evidence="3">
    <location>
        <begin position="27"/>
        <end position="161"/>
    </location>
</feature>
<gene>
    <name evidence="4" type="primary">ypeB</name>
    <name evidence="4" type="ORF">FQB35_10140</name>
</gene>
<protein>
    <submittedName>
        <fullName evidence="4">Germination protein YpeB</fullName>
    </submittedName>
</protein>
<sequence>MKNSLVVVLLLALIVTGLWGYTQYQQNKEHNIFLENQFQRMFHDMVVDVENIQVNLSKVMIASAPKQNVLLFSDIANLCYDAQEKLTQLPIDHKNVSKTQKFLSQVGDLSIALARKNLEGKPLSLEEKETLQQLHNYSNYLSQQFISLQNSIAENGMSIGELRRKANKKLKKPNENMITTSFLNIEEKMQEYPELIYDGPFSEHIKKQKSKLNGRRISKNEIKKIAEEFLGNKVEYKADLIGETNSRIPAYTIELKPKEKEKSSVTMAITKNGGYVLWMLNTREISEAKISEKRGLEIAKDFLKKRGYKNMVPTYSEKYDGQMVINFACMQDNVIIYTDLIKVKVGLDNGEIVGFEAEGYLFNHHERNISKPKINIQEAKDKISIDAKVIDSKLVIIPNEGGKEILCYEFKANYKGDTFLIYINAETGEEQKILQVIIKENGVLML</sequence>
<dbReference type="AlphaFoldDB" id="A0A5C0SI88"/>